<evidence type="ECO:0000256" key="1">
    <source>
        <dbReference type="ARBA" id="ARBA00009437"/>
    </source>
</evidence>
<keyword evidence="4" id="KW-0804">Transcription</keyword>
<dbReference type="FunFam" id="1.10.10.10:FF:000001">
    <property type="entry name" value="LysR family transcriptional regulator"/>
    <property type="match status" value="1"/>
</dbReference>
<dbReference type="EMBL" id="CP036200">
    <property type="protein sequence ID" value="QBF83781.1"/>
    <property type="molecule type" value="Genomic_DNA"/>
</dbReference>
<dbReference type="SUPFAM" id="SSF53850">
    <property type="entry name" value="Periplasmic binding protein-like II"/>
    <property type="match status" value="1"/>
</dbReference>
<dbReference type="KEGG" id="smai:EXU30_14585"/>
<dbReference type="GO" id="GO:0003677">
    <property type="term" value="F:DNA binding"/>
    <property type="evidence" value="ECO:0007669"/>
    <property type="project" value="UniProtKB-KW"/>
</dbReference>
<gene>
    <name evidence="6" type="ORF">EXU30_14585</name>
</gene>
<dbReference type="Pfam" id="PF03466">
    <property type="entry name" value="LysR_substrate"/>
    <property type="match status" value="1"/>
</dbReference>
<dbReference type="CDD" id="cd05466">
    <property type="entry name" value="PBP2_LTTR_substrate"/>
    <property type="match status" value="1"/>
</dbReference>
<comment type="similarity">
    <text evidence="1">Belongs to the LysR transcriptional regulatory family.</text>
</comment>
<organism evidence="6 7">
    <name type="scientific">Shewanella maritima</name>
    <dbReference type="NCBI Taxonomy" id="2520507"/>
    <lineage>
        <taxon>Bacteria</taxon>
        <taxon>Pseudomonadati</taxon>
        <taxon>Pseudomonadota</taxon>
        <taxon>Gammaproteobacteria</taxon>
        <taxon>Alteromonadales</taxon>
        <taxon>Shewanellaceae</taxon>
        <taxon>Shewanella</taxon>
    </lineage>
</organism>
<name>A0A411PJK0_9GAMM</name>
<keyword evidence="7" id="KW-1185">Reference proteome</keyword>
<dbReference type="Proteomes" id="UP000291106">
    <property type="component" value="Chromosome"/>
</dbReference>
<evidence type="ECO:0000256" key="4">
    <source>
        <dbReference type="ARBA" id="ARBA00023163"/>
    </source>
</evidence>
<dbReference type="Gene3D" id="1.10.10.10">
    <property type="entry name" value="Winged helix-like DNA-binding domain superfamily/Winged helix DNA-binding domain"/>
    <property type="match status" value="1"/>
</dbReference>
<evidence type="ECO:0000259" key="5">
    <source>
        <dbReference type="PROSITE" id="PS50931"/>
    </source>
</evidence>
<dbReference type="GO" id="GO:0005829">
    <property type="term" value="C:cytosol"/>
    <property type="evidence" value="ECO:0007669"/>
    <property type="project" value="TreeGrafter"/>
</dbReference>
<keyword evidence="3" id="KW-0238">DNA-binding</keyword>
<evidence type="ECO:0000256" key="3">
    <source>
        <dbReference type="ARBA" id="ARBA00023125"/>
    </source>
</evidence>
<dbReference type="GO" id="GO:0003700">
    <property type="term" value="F:DNA-binding transcription factor activity"/>
    <property type="evidence" value="ECO:0007669"/>
    <property type="project" value="InterPro"/>
</dbReference>
<dbReference type="InterPro" id="IPR036390">
    <property type="entry name" value="WH_DNA-bd_sf"/>
</dbReference>
<dbReference type="InterPro" id="IPR005119">
    <property type="entry name" value="LysR_subst-bd"/>
</dbReference>
<accession>A0A411PJK0</accession>
<reference evidence="6 7" key="1">
    <citation type="submission" date="2019-02" db="EMBL/GenBank/DDBJ databases">
        <title>Shewanella sp. D4-2 isolated from Dokdo Island.</title>
        <authorList>
            <person name="Baek K."/>
        </authorList>
    </citation>
    <scope>NUCLEOTIDE SEQUENCE [LARGE SCALE GENOMIC DNA]</scope>
    <source>
        <strain evidence="6 7">D4-2</strain>
    </source>
</reference>
<feature type="domain" description="HTH lysR-type" evidence="5">
    <location>
        <begin position="1"/>
        <end position="58"/>
    </location>
</feature>
<dbReference type="PROSITE" id="PS50931">
    <property type="entry name" value="HTH_LYSR"/>
    <property type="match status" value="1"/>
</dbReference>
<dbReference type="InterPro" id="IPR050950">
    <property type="entry name" value="HTH-type_LysR_regulators"/>
</dbReference>
<dbReference type="RefSeq" id="WP_130601237.1">
    <property type="nucleotide sequence ID" value="NZ_CP036200.1"/>
</dbReference>
<dbReference type="PRINTS" id="PR00039">
    <property type="entry name" value="HTHLYSR"/>
</dbReference>
<dbReference type="AlphaFoldDB" id="A0A411PJK0"/>
<evidence type="ECO:0000313" key="6">
    <source>
        <dbReference type="EMBL" id="QBF83781.1"/>
    </source>
</evidence>
<protein>
    <submittedName>
        <fullName evidence="6">LysR family transcriptional regulator</fullName>
    </submittedName>
</protein>
<dbReference type="InterPro" id="IPR000847">
    <property type="entry name" value="LysR_HTH_N"/>
</dbReference>
<dbReference type="Pfam" id="PF00126">
    <property type="entry name" value="HTH_1"/>
    <property type="match status" value="1"/>
</dbReference>
<proteinExistence type="inferred from homology"/>
<evidence type="ECO:0000313" key="7">
    <source>
        <dbReference type="Proteomes" id="UP000291106"/>
    </source>
</evidence>
<keyword evidence="2" id="KW-0805">Transcription regulation</keyword>
<dbReference type="InterPro" id="IPR036388">
    <property type="entry name" value="WH-like_DNA-bd_sf"/>
</dbReference>
<dbReference type="PANTHER" id="PTHR30419:SF30">
    <property type="entry name" value="LYSR FAMILY TRANSCRIPTIONAL REGULATOR"/>
    <property type="match status" value="1"/>
</dbReference>
<sequence length="299" mass="33458">MELRHLKHFLAVAQSKHFHQAAMQLNLAQPSLSRSIQKMEELLGVKLLDRSSRSVTLTPMGEIVVSHGTRIVRDVEFMKAEIQAIQELGNGDLSIGASAIPLNSIVGPVMGQFIHAYPKVSVDLKVGQWHSLYRQLYKAEIGLFIAETKATELDKKSELEIIQLPPFKVIFCVRHSHPLAKCSTVSLNDLKSFPLAIPSAMPKGITEQFDDLFRKSRQGFAGLIKFEQFQAIKDSLSDCDLIALAPDISVEKDMKQGELTTLPVSDMPEIQASFSIVYLKHRQLLPSERAFVHYIQQAL</sequence>
<dbReference type="Gene3D" id="3.40.190.290">
    <property type="match status" value="1"/>
</dbReference>
<evidence type="ECO:0000256" key="2">
    <source>
        <dbReference type="ARBA" id="ARBA00023015"/>
    </source>
</evidence>
<dbReference type="PANTHER" id="PTHR30419">
    <property type="entry name" value="HTH-TYPE TRANSCRIPTIONAL REGULATOR YBHD"/>
    <property type="match status" value="1"/>
</dbReference>
<dbReference type="OrthoDB" id="646694at2"/>
<dbReference type="SUPFAM" id="SSF46785">
    <property type="entry name" value="Winged helix' DNA-binding domain"/>
    <property type="match status" value="1"/>
</dbReference>